<name>A0A0E9RR55_ANGAN</name>
<protein>
    <submittedName>
        <fullName evidence="1">Uncharacterized protein</fullName>
    </submittedName>
</protein>
<accession>A0A0E9RR55</accession>
<proteinExistence type="predicted"/>
<dbReference type="AlphaFoldDB" id="A0A0E9RR55"/>
<organism evidence="1">
    <name type="scientific">Anguilla anguilla</name>
    <name type="common">European freshwater eel</name>
    <name type="synonym">Muraena anguilla</name>
    <dbReference type="NCBI Taxonomy" id="7936"/>
    <lineage>
        <taxon>Eukaryota</taxon>
        <taxon>Metazoa</taxon>
        <taxon>Chordata</taxon>
        <taxon>Craniata</taxon>
        <taxon>Vertebrata</taxon>
        <taxon>Euteleostomi</taxon>
        <taxon>Actinopterygii</taxon>
        <taxon>Neopterygii</taxon>
        <taxon>Teleostei</taxon>
        <taxon>Anguilliformes</taxon>
        <taxon>Anguillidae</taxon>
        <taxon>Anguilla</taxon>
    </lineage>
</organism>
<dbReference type="EMBL" id="GBXM01076896">
    <property type="protein sequence ID" value="JAH31681.1"/>
    <property type="molecule type" value="Transcribed_RNA"/>
</dbReference>
<reference evidence="1" key="1">
    <citation type="submission" date="2014-11" db="EMBL/GenBank/DDBJ databases">
        <authorList>
            <person name="Amaro Gonzalez C."/>
        </authorList>
    </citation>
    <scope>NUCLEOTIDE SEQUENCE</scope>
</reference>
<sequence length="37" mass="4135">MPMHLGLSCFIKPDLLRAENGQVNLTSYNQCTRVGNI</sequence>
<evidence type="ECO:0000313" key="1">
    <source>
        <dbReference type="EMBL" id="JAH31681.1"/>
    </source>
</evidence>
<reference evidence="1" key="2">
    <citation type="journal article" date="2015" name="Fish Shellfish Immunol.">
        <title>Early steps in the European eel (Anguilla anguilla)-Vibrio vulnificus interaction in the gills: Role of the RtxA13 toxin.</title>
        <authorList>
            <person name="Callol A."/>
            <person name="Pajuelo D."/>
            <person name="Ebbesson L."/>
            <person name="Teles M."/>
            <person name="MacKenzie S."/>
            <person name="Amaro C."/>
        </authorList>
    </citation>
    <scope>NUCLEOTIDE SEQUENCE</scope>
</reference>